<gene>
    <name evidence="1" type="ORF">A2372_00715</name>
</gene>
<dbReference type="AlphaFoldDB" id="A0A1F8DVV8"/>
<protein>
    <submittedName>
        <fullName evidence="1">Uncharacterized protein</fullName>
    </submittedName>
</protein>
<dbReference type="Proteomes" id="UP000176422">
    <property type="component" value="Unassembled WGS sequence"/>
</dbReference>
<organism evidence="1 2">
    <name type="scientific">Candidatus Wolfebacteria bacterium RIFOXYB1_FULL_54_12</name>
    <dbReference type="NCBI Taxonomy" id="1802559"/>
    <lineage>
        <taxon>Bacteria</taxon>
        <taxon>Candidatus Wolfeibacteriota</taxon>
    </lineage>
</organism>
<sequence length="101" mass="11102">MFLLSCKSIAFNKLNHFLYFVNCYSTNAHFGQKIDFVSNEQTIAEGVVIPAEAGIQVFAVAPLCAKDSGYRPELYPDPPPACRQAGLVDERAGMTAQRAYP</sequence>
<name>A0A1F8DVV8_9BACT</name>
<evidence type="ECO:0000313" key="1">
    <source>
        <dbReference type="EMBL" id="OGM92704.1"/>
    </source>
</evidence>
<accession>A0A1F8DVV8</accession>
<reference evidence="1 2" key="1">
    <citation type="journal article" date="2016" name="Nat. Commun.">
        <title>Thousands of microbial genomes shed light on interconnected biogeochemical processes in an aquifer system.</title>
        <authorList>
            <person name="Anantharaman K."/>
            <person name="Brown C.T."/>
            <person name="Hug L.A."/>
            <person name="Sharon I."/>
            <person name="Castelle C.J."/>
            <person name="Probst A.J."/>
            <person name="Thomas B.C."/>
            <person name="Singh A."/>
            <person name="Wilkins M.J."/>
            <person name="Karaoz U."/>
            <person name="Brodie E.L."/>
            <person name="Williams K.H."/>
            <person name="Hubbard S.S."/>
            <person name="Banfield J.F."/>
        </authorList>
    </citation>
    <scope>NUCLEOTIDE SEQUENCE [LARGE SCALE GENOMIC DNA]</scope>
</reference>
<comment type="caution">
    <text evidence="1">The sequence shown here is derived from an EMBL/GenBank/DDBJ whole genome shotgun (WGS) entry which is preliminary data.</text>
</comment>
<proteinExistence type="predicted"/>
<evidence type="ECO:0000313" key="2">
    <source>
        <dbReference type="Proteomes" id="UP000176422"/>
    </source>
</evidence>
<dbReference type="EMBL" id="MGIT01000003">
    <property type="protein sequence ID" value="OGM92704.1"/>
    <property type="molecule type" value="Genomic_DNA"/>
</dbReference>